<dbReference type="GO" id="GO:0046872">
    <property type="term" value="F:metal ion binding"/>
    <property type="evidence" value="ECO:0007669"/>
    <property type="project" value="UniProtKB-KW"/>
</dbReference>
<dbReference type="PANTHER" id="PTHR22748:SF6">
    <property type="entry name" value="DNA-(APURINIC OR APYRIMIDINIC SITE) ENDONUCLEASE"/>
    <property type="match status" value="1"/>
</dbReference>
<keyword evidence="17" id="KW-1185">Reference proteome</keyword>
<dbReference type="Gene3D" id="3.60.10.10">
    <property type="entry name" value="Endonuclease/exonuclease/phosphatase"/>
    <property type="match status" value="1"/>
</dbReference>
<dbReference type="InterPro" id="IPR036691">
    <property type="entry name" value="Endo/exonu/phosph_ase_sf"/>
</dbReference>
<dbReference type="InterPro" id="IPR005135">
    <property type="entry name" value="Endo/exonuclease/phosphatase"/>
</dbReference>
<evidence type="ECO:0000313" key="16">
    <source>
        <dbReference type="EMBL" id="KJY62546.1"/>
    </source>
</evidence>
<dbReference type="HOGENOM" id="CLU_027539_1_3_9"/>
<keyword evidence="8" id="KW-0269">Exonuclease</keyword>
<feature type="active site" description="Proton acceptor" evidence="12">
    <location>
        <position position="266"/>
    </location>
</feature>
<evidence type="ECO:0000256" key="9">
    <source>
        <dbReference type="ARBA" id="ARBA00022842"/>
    </source>
</evidence>
<evidence type="ECO:0000313" key="17">
    <source>
        <dbReference type="Proteomes" id="UP000033682"/>
    </source>
</evidence>
<dbReference type="Proteomes" id="UP000033682">
    <property type="component" value="Unassembled WGS sequence"/>
</dbReference>
<dbReference type="GO" id="GO:0008081">
    <property type="term" value="F:phosphoric diester hydrolase activity"/>
    <property type="evidence" value="ECO:0007669"/>
    <property type="project" value="TreeGrafter"/>
</dbReference>
<protein>
    <recommendedName>
        <fullName evidence="11">Exodeoxyribonuclease</fullName>
        <ecNumber evidence="3">3.1.11.2</ecNumber>
    </recommendedName>
</protein>
<feature type="binding site" evidence="13">
    <location>
        <position position="7"/>
    </location>
    <ligand>
        <name>Mg(2+)</name>
        <dbReference type="ChEBI" id="CHEBI:18420"/>
        <label>1</label>
    </ligand>
</feature>
<evidence type="ECO:0000256" key="2">
    <source>
        <dbReference type="ARBA" id="ARBA00007092"/>
    </source>
</evidence>
<dbReference type="Pfam" id="PF03372">
    <property type="entry name" value="Exo_endo_phos"/>
    <property type="match status" value="1"/>
</dbReference>
<proteinExistence type="inferred from homology"/>
<evidence type="ECO:0000256" key="5">
    <source>
        <dbReference type="ARBA" id="ARBA00022722"/>
    </source>
</evidence>
<gene>
    <name evidence="16" type="ORF">JF72_00670</name>
</gene>
<keyword evidence="13" id="KW-0464">Manganese</keyword>
<comment type="cofactor">
    <cofactor evidence="13">
        <name>Mg(2+)</name>
        <dbReference type="ChEBI" id="CHEBI:18420"/>
    </cofactor>
    <cofactor evidence="13">
        <name>Mn(2+)</name>
        <dbReference type="ChEBI" id="CHEBI:29035"/>
    </cofactor>
    <text evidence="13">Probably binds two magnesium or manganese ions per subunit.</text>
</comment>
<feature type="active site" description="Proton donor/acceptor" evidence="12">
    <location>
        <position position="167"/>
    </location>
</feature>
<dbReference type="CDD" id="cd09087">
    <property type="entry name" value="Ape1-like_AP-endo"/>
    <property type="match status" value="1"/>
</dbReference>
<dbReference type="RefSeq" id="WP_046305798.1">
    <property type="nucleotide sequence ID" value="NZ_KQ033999.1"/>
</dbReference>
<feature type="binding site" evidence="13">
    <location>
        <position position="167"/>
    </location>
    <ligand>
        <name>Mg(2+)</name>
        <dbReference type="ChEBI" id="CHEBI:18420"/>
        <label>1</label>
    </ligand>
</feature>
<comment type="function">
    <text evidence="10">In addition to 3'- to 5'-exonuclease and 3'-phosphatase activities, ExoA was shown to make single-strand breaks at apurinic sites in DNA.</text>
</comment>
<evidence type="ECO:0000256" key="13">
    <source>
        <dbReference type="PIRSR" id="PIRSR604808-2"/>
    </source>
</evidence>
<keyword evidence="9 13" id="KW-0460">Magnesium</keyword>
<dbReference type="GO" id="GO:0008311">
    <property type="term" value="F:double-stranded DNA 3'-5' DNA exonuclease activity"/>
    <property type="evidence" value="ECO:0007669"/>
    <property type="project" value="UniProtKB-EC"/>
</dbReference>
<feature type="binding site" evidence="13">
    <location>
        <position position="266"/>
    </location>
    <ligand>
        <name>Mg(2+)</name>
        <dbReference type="ChEBI" id="CHEBI:18420"/>
        <label>1</label>
    </ligand>
</feature>
<comment type="caution">
    <text evidence="16">The sequence shown here is derived from an EMBL/GenBank/DDBJ whole genome shotgun (WGS) entry which is preliminary data.</text>
</comment>
<organism evidence="16 17">
    <name type="scientific">Lactobacillus apis</name>
    <dbReference type="NCBI Taxonomy" id="303541"/>
    <lineage>
        <taxon>Bacteria</taxon>
        <taxon>Bacillati</taxon>
        <taxon>Bacillota</taxon>
        <taxon>Bacilli</taxon>
        <taxon>Lactobacillales</taxon>
        <taxon>Lactobacillaceae</taxon>
        <taxon>Lactobacillus</taxon>
    </lineage>
</organism>
<dbReference type="AlphaFoldDB" id="A0A0F4LYD0"/>
<dbReference type="InterPro" id="IPR020847">
    <property type="entry name" value="AP_endonuclease_F1_BS"/>
</dbReference>
<reference evidence="16 17" key="1">
    <citation type="submission" date="2015-01" db="EMBL/GenBank/DDBJ databases">
        <title>Comparative genomics of the lactic acid bacteria isolated from the honey bee gut.</title>
        <authorList>
            <person name="Ellegaard K.M."/>
            <person name="Tamarit D."/>
            <person name="Javelind E."/>
            <person name="Olofsson T."/>
            <person name="Andersson S.G."/>
            <person name="Vasquez A."/>
        </authorList>
    </citation>
    <scope>NUCLEOTIDE SEQUENCE [LARGE SCALE GENOMIC DNA]</scope>
    <source>
        <strain evidence="16 17">Hma11</strain>
    </source>
</reference>
<dbReference type="GO" id="GO:0006284">
    <property type="term" value="P:base-excision repair"/>
    <property type="evidence" value="ECO:0007669"/>
    <property type="project" value="TreeGrafter"/>
</dbReference>
<dbReference type="STRING" id="303541.JF72_00670"/>
<feature type="binding site" evidence="13">
    <location>
        <position position="44"/>
    </location>
    <ligand>
        <name>Mg(2+)</name>
        <dbReference type="ChEBI" id="CHEBI:18420"/>
        <label>1</label>
    </ligand>
</feature>
<dbReference type="InterPro" id="IPR004808">
    <property type="entry name" value="AP_endonuc_1"/>
</dbReference>
<evidence type="ECO:0000256" key="8">
    <source>
        <dbReference type="ARBA" id="ARBA00022839"/>
    </source>
</evidence>
<evidence type="ECO:0000256" key="10">
    <source>
        <dbReference type="ARBA" id="ARBA00057465"/>
    </source>
</evidence>
<dbReference type="PROSITE" id="PS51435">
    <property type="entry name" value="AP_NUCLEASE_F1_4"/>
    <property type="match status" value="1"/>
</dbReference>
<evidence type="ECO:0000256" key="1">
    <source>
        <dbReference type="ARBA" id="ARBA00000493"/>
    </source>
</evidence>
<dbReference type="EMBL" id="JXLG01000002">
    <property type="protein sequence ID" value="KJY62546.1"/>
    <property type="molecule type" value="Genomic_DNA"/>
</dbReference>
<evidence type="ECO:0000256" key="7">
    <source>
        <dbReference type="ARBA" id="ARBA00022801"/>
    </source>
</evidence>
<feature type="site" description="Interaction with DNA substrate" evidence="14">
    <location>
        <position position="266"/>
    </location>
</feature>
<dbReference type="FunFam" id="3.60.10.10:FF:000054">
    <property type="entry name" value="Exodeoxyribonuclease III"/>
    <property type="match status" value="1"/>
</dbReference>
<dbReference type="NCBIfam" id="TIGR00633">
    <property type="entry name" value="xth"/>
    <property type="match status" value="1"/>
</dbReference>
<comment type="similarity">
    <text evidence="2">Belongs to the DNA repair enzymes AP/ExoA family.</text>
</comment>
<evidence type="ECO:0000256" key="12">
    <source>
        <dbReference type="PIRSR" id="PIRSR604808-1"/>
    </source>
</evidence>
<evidence type="ECO:0000256" key="3">
    <source>
        <dbReference type="ARBA" id="ARBA00012115"/>
    </source>
</evidence>
<dbReference type="PATRIC" id="fig|303541.3.peg.206"/>
<keyword evidence="5" id="KW-0540">Nuclease</keyword>
<evidence type="ECO:0000256" key="6">
    <source>
        <dbReference type="ARBA" id="ARBA00022723"/>
    </source>
</evidence>
<dbReference type="NCBIfam" id="TIGR00195">
    <property type="entry name" value="exoDNase_III"/>
    <property type="match status" value="1"/>
</dbReference>
<evidence type="ECO:0000256" key="14">
    <source>
        <dbReference type="PIRSR" id="PIRSR604808-3"/>
    </source>
</evidence>
<evidence type="ECO:0000256" key="4">
    <source>
        <dbReference type="ARBA" id="ARBA00022490"/>
    </source>
</evidence>
<keyword evidence="4" id="KW-0963">Cytoplasm</keyword>
<name>A0A0F4LYD0_9LACO</name>
<evidence type="ECO:0000256" key="11">
    <source>
        <dbReference type="ARBA" id="ARBA00073459"/>
    </source>
</evidence>
<keyword evidence="7" id="KW-0378">Hydrolase</keyword>
<dbReference type="GO" id="GO:0003906">
    <property type="term" value="F:DNA-(apurinic or apyrimidinic site) endonuclease activity"/>
    <property type="evidence" value="ECO:0007669"/>
    <property type="project" value="TreeGrafter"/>
</dbReference>
<comment type="catalytic activity">
    <reaction evidence="1">
        <text>Exonucleolytic cleavage in the 3'- to 5'-direction to yield nucleoside 5'-phosphates.</text>
        <dbReference type="EC" id="3.1.11.2"/>
    </reaction>
</comment>
<dbReference type="PROSITE" id="PS00726">
    <property type="entry name" value="AP_NUCLEASE_F1_1"/>
    <property type="match status" value="1"/>
</dbReference>
<accession>A0A0F4LYD0</accession>
<dbReference type="SUPFAM" id="SSF56219">
    <property type="entry name" value="DNase I-like"/>
    <property type="match status" value="1"/>
</dbReference>
<dbReference type="GO" id="GO:0003677">
    <property type="term" value="F:DNA binding"/>
    <property type="evidence" value="ECO:0007669"/>
    <property type="project" value="InterPro"/>
</dbReference>
<dbReference type="EC" id="3.1.11.2" evidence="3"/>
<feature type="site" description="Important for catalytic activity" evidence="14">
    <location>
        <position position="240"/>
    </location>
</feature>
<feature type="binding site" evidence="13">
    <location>
        <position position="169"/>
    </location>
    <ligand>
        <name>Mg(2+)</name>
        <dbReference type="ChEBI" id="CHEBI:18420"/>
        <label>1</label>
    </ligand>
</feature>
<sequence length="275" mass="31449">MILISWNIDSLNAALTGTSSRAEETRKVLAKIHDQDADIIAIQETKLRATGPTKKHLEVLATEFPEYEIVWRSSEEPARKGYAGTMYLYKKELKPEVTFPEIGAPEPMDQEGRIITLEFPEYFVTQVYTPNSGNGLKRLQERQIWDEKYTEYLKTLDDKKPVLASGDYNCAHEEIDLKHPDNNHHSAGFTDEERAGFTKLLNAGFTDTFREINGNVEGVYSWWAQRIRTAKANNSGWRIDYWITSNRIADKVKCSEMMDTGARADHCPILLDIDL</sequence>
<feature type="domain" description="Endonuclease/exonuclease/phosphatase" evidence="15">
    <location>
        <begin position="4"/>
        <end position="248"/>
    </location>
</feature>
<feature type="binding site" evidence="13">
    <location>
        <position position="265"/>
    </location>
    <ligand>
        <name>Mg(2+)</name>
        <dbReference type="ChEBI" id="CHEBI:18420"/>
        <label>1</label>
    </ligand>
</feature>
<keyword evidence="6 13" id="KW-0479">Metal-binding</keyword>
<evidence type="ECO:0000259" key="15">
    <source>
        <dbReference type="Pfam" id="PF03372"/>
    </source>
</evidence>
<feature type="site" description="Transition state stabilizer" evidence="14">
    <location>
        <position position="169"/>
    </location>
</feature>
<feature type="active site" evidence="12">
    <location>
        <position position="128"/>
    </location>
</feature>
<dbReference type="PANTHER" id="PTHR22748">
    <property type="entry name" value="AP ENDONUCLEASE"/>
    <property type="match status" value="1"/>
</dbReference>